<feature type="compositionally biased region" description="Pro residues" evidence="1">
    <location>
        <begin position="12"/>
        <end position="23"/>
    </location>
</feature>
<keyword evidence="3" id="KW-1185">Reference proteome</keyword>
<feature type="region of interest" description="Disordered" evidence="1">
    <location>
        <begin position="1"/>
        <end position="45"/>
    </location>
</feature>
<dbReference type="InParanoid" id="A0A6C2YV97"/>
<reference evidence="2" key="1">
    <citation type="submission" date="2019-04" db="EMBL/GenBank/DDBJ databases">
        <authorList>
            <consortium name="Science for Life Laboratories"/>
        </authorList>
    </citation>
    <scope>NUCLEOTIDE SEQUENCE</scope>
    <source>
        <strain evidence="2">MBLW1</strain>
    </source>
</reference>
<dbReference type="KEGG" id="tim:GMBLW1_35250"/>
<accession>A0A6C2YV97</accession>
<dbReference type="AlphaFoldDB" id="A0A6C2YV97"/>
<sequence length="197" mass="21910">MTSVIPRSRSFYPPPIGSPPIPHPISRRSRQSSLAPPPVAPDGSSSRFPWPLRAFVLHARACKAFVVAAFAMPIHPRMRHRTGTQHPMRSAFRIDLPLETHHRQRTRTRLPNALPVDGWGILPGNPCWSFWGHYWATLGLFRGHSAIIPWMCDNPPGDASAGPCRVRSATRLPADREAESRCAVSRSHSRPCDPVAT</sequence>
<feature type="region of interest" description="Disordered" evidence="1">
    <location>
        <begin position="172"/>
        <end position="197"/>
    </location>
</feature>
<protein>
    <submittedName>
        <fullName evidence="2">Uncharacterized protein</fullName>
    </submittedName>
</protein>
<evidence type="ECO:0000313" key="2">
    <source>
        <dbReference type="EMBL" id="VIP05668.1"/>
    </source>
</evidence>
<dbReference type="Proteomes" id="UP000464378">
    <property type="component" value="Chromosome"/>
</dbReference>
<dbReference type="EMBL" id="LR593887">
    <property type="protein sequence ID" value="VTS08692.1"/>
    <property type="molecule type" value="Genomic_DNA"/>
</dbReference>
<organism evidence="2">
    <name type="scientific">Tuwongella immobilis</name>
    <dbReference type="NCBI Taxonomy" id="692036"/>
    <lineage>
        <taxon>Bacteria</taxon>
        <taxon>Pseudomonadati</taxon>
        <taxon>Planctomycetota</taxon>
        <taxon>Planctomycetia</taxon>
        <taxon>Gemmatales</taxon>
        <taxon>Gemmataceae</taxon>
        <taxon>Tuwongella</taxon>
    </lineage>
</organism>
<evidence type="ECO:0000256" key="1">
    <source>
        <dbReference type="SAM" id="MobiDB-lite"/>
    </source>
</evidence>
<dbReference type="EMBL" id="LR586016">
    <property type="protein sequence ID" value="VIP05668.1"/>
    <property type="molecule type" value="Genomic_DNA"/>
</dbReference>
<gene>
    <name evidence="2" type="ORF">GMBLW1_35250</name>
</gene>
<name>A0A6C2YV97_9BACT</name>
<proteinExistence type="predicted"/>
<evidence type="ECO:0000313" key="3">
    <source>
        <dbReference type="Proteomes" id="UP000464378"/>
    </source>
</evidence>